<evidence type="ECO:0000313" key="8">
    <source>
        <dbReference type="Proteomes" id="UP001221898"/>
    </source>
</evidence>
<feature type="domain" description="Chemokine interleukin-8-like" evidence="6">
    <location>
        <begin position="27"/>
        <end position="88"/>
    </location>
</feature>
<dbReference type="GO" id="GO:0005615">
    <property type="term" value="C:extracellular space"/>
    <property type="evidence" value="ECO:0007669"/>
    <property type="project" value="UniProtKB-KW"/>
</dbReference>
<dbReference type="InterPro" id="IPR033899">
    <property type="entry name" value="CXC_Chemokine_domain"/>
</dbReference>
<protein>
    <recommendedName>
        <fullName evidence="6">Chemokine interleukin-8-like domain-containing protein</fullName>
    </recommendedName>
</protein>
<keyword evidence="4" id="KW-0964">Secreted</keyword>
<comment type="caution">
    <text evidence="7">The sequence shown here is derived from an EMBL/GenBank/DDBJ whole genome shotgun (WGS) entry which is preliminary data.</text>
</comment>
<dbReference type="Proteomes" id="UP001221898">
    <property type="component" value="Unassembled WGS sequence"/>
</dbReference>
<dbReference type="AlphaFoldDB" id="A0AAD7SMW7"/>
<accession>A0AAD7SMW7</accession>
<dbReference type="Pfam" id="PF00048">
    <property type="entry name" value="IL8"/>
    <property type="match status" value="1"/>
</dbReference>
<keyword evidence="8" id="KW-1185">Reference proteome</keyword>
<dbReference type="GO" id="GO:0006955">
    <property type="term" value="P:immune response"/>
    <property type="evidence" value="ECO:0007669"/>
    <property type="project" value="InterPro"/>
</dbReference>
<name>A0AAD7SMW7_9TELE</name>
<dbReference type="SUPFAM" id="SSF54117">
    <property type="entry name" value="Interleukin 8-like chemokines"/>
    <property type="match status" value="1"/>
</dbReference>
<dbReference type="EMBL" id="JAINUG010000048">
    <property type="protein sequence ID" value="KAJ8405499.1"/>
    <property type="molecule type" value="Genomic_DNA"/>
</dbReference>
<evidence type="ECO:0000256" key="3">
    <source>
        <dbReference type="ARBA" id="ARBA00022514"/>
    </source>
</evidence>
<dbReference type="InterPro" id="IPR036048">
    <property type="entry name" value="Interleukin_8-like_sf"/>
</dbReference>
<feature type="signal peptide" evidence="5">
    <location>
        <begin position="1"/>
        <end position="18"/>
    </location>
</feature>
<dbReference type="InterPro" id="IPR001089">
    <property type="entry name" value="Chemokine_CXC"/>
</dbReference>
<keyword evidence="3" id="KW-0202">Cytokine</keyword>
<dbReference type="PRINTS" id="PR00436">
    <property type="entry name" value="INTERLEUKIN8"/>
</dbReference>
<dbReference type="PANTHER" id="PTHR12015">
    <property type="entry name" value="SMALL INDUCIBLE CYTOKINE A"/>
    <property type="match status" value="1"/>
</dbReference>
<dbReference type="PRINTS" id="PR00437">
    <property type="entry name" value="SMALLCYTKCXC"/>
</dbReference>
<evidence type="ECO:0000256" key="5">
    <source>
        <dbReference type="SAM" id="SignalP"/>
    </source>
</evidence>
<proteinExistence type="inferred from homology"/>
<dbReference type="InterPro" id="IPR001811">
    <property type="entry name" value="Chemokine_IL8-like_dom"/>
</dbReference>
<dbReference type="GO" id="GO:0008009">
    <property type="term" value="F:chemokine activity"/>
    <property type="evidence" value="ECO:0007669"/>
    <property type="project" value="InterPro"/>
</dbReference>
<dbReference type="GO" id="GO:0006952">
    <property type="term" value="P:defense response"/>
    <property type="evidence" value="ECO:0007669"/>
    <property type="project" value="InterPro"/>
</dbReference>
<dbReference type="SMART" id="SM00199">
    <property type="entry name" value="SCY"/>
    <property type="match status" value="1"/>
</dbReference>
<dbReference type="InterPro" id="IPR039809">
    <property type="entry name" value="Chemokine_b/g/d"/>
</dbReference>
<dbReference type="CDD" id="cd00273">
    <property type="entry name" value="Chemokine_CXC"/>
    <property type="match status" value="1"/>
</dbReference>
<evidence type="ECO:0000256" key="1">
    <source>
        <dbReference type="ARBA" id="ARBA00004613"/>
    </source>
</evidence>
<reference evidence="7" key="1">
    <citation type="journal article" date="2023" name="Science">
        <title>Genome structures resolve the early diversification of teleost fishes.</title>
        <authorList>
            <person name="Parey E."/>
            <person name="Louis A."/>
            <person name="Montfort J."/>
            <person name="Bouchez O."/>
            <person name="Roques C."/>
            <person name="Iampietro C."/>
            <person name="Lluch J."/>
            <person name="Castinel A."/>
            <person name="Donnadieu C."/>
            <person name="Desvignes T."/>
            <person name="Floi Bucao C."/>
            <person name="Jouanno E."/>
            <person name="Wen M."/>
            <person name="Mejri S."/>
            <person name="Dirks R."/>
            <person name="Jansen H."/>
            <person name="Henkel C."/>
            <person name="Chen W.J."/>
            <person name="Zahm M."/>
            <person name="Cabau C."/>
            <person name="Klopp C."/>
            <person name="Thompson A.W."/>
            <person name="Robinson-Rechavi M."/>
            <person name="Braasch I."/>
            <person name="Lecointre G."/>
            <person name="Bobe J."/>
            <person name="Postlethwait J.H."/>
            <person name="Berthelot C."/>
            <person name="Roest Crollius H."/>
            <person name="Guiguen Y."/>
        </authorList>
    </citation>
    <scope>NUCLEOTIDE SEQUENCE</scope>
    <source>
        <strain evidence="7">NC1722</strain>
    </source>
</reference>
<evidence type="ECO:0000256" key="4">
    <source>
        <dbReference type="ARBA" id="ARBA00022525"/>
    </source>
</evidence>
<keyword evidence="5" id="KW-0732">Signal</keyword>
<evidence type="ECO:0000313" key="7">
    <source>
        <dbReference type="EMBL" id="KAJ8405499.1"/>
    </source>
</evidence>
<dbReference type="Gene3D" id="2.40.50.40">
    <property type="match status" value="1"/>
</dbReference>
<feature type="chain" id="PRO_5042104270" description="Chemokine interleukin-8-like domain-containing protein" evidence="5">
    <location>
        <begin position="19"/>
        <end position="110"/>
    </location>
</feature>
<sequence>MSTRVLLLLALSVCMAFAQNAVSGGSRGQCLCRRVRDRFGPPRAILDIQIYPPSPSCDNMEIVVSLKNGVQYCLNPGMKKVQNMIRNMQAVKKEVPTASPEGSTDLWAPI</sequence>
<gene>
    <name evidence="7" type="ORF">AAFF_G00319720</name>
</gene>
<comment type="subcellular location">
    <subcellularLocation>
        <location evidence="1">Secreted</location>
    </subcellularLocation>
</comment>
<evidence type="ECO:0000259" key="6">
    <source>
        <dbReference type="SMART" id="SM00199"/>
    </source>
</evidence>
<comment type="similarity">
    <text evidence="2">Belongs to the intercrine alpha (chemokine CxC) family.</text>
</comment>
<organism evidence="7 8">
    <name type="scientific">Aldrovandia affinis</name>
    <dbReference type="NCBI Taxonomy" id="143900"/>
    <lineage>
        <taxon>Eukaryota</taxon>
        <taxon>Metazoa</taxon>
        <taxon>Chordata</taxon>
        <taxon>Craniata</taxon>
        <taxon>Vertebrata</taxon>
        <taxon>Euteleostomi</taxon>
        <taxon>Actinopterygii</taxon>
        <taxon>Neopterygii</taxon>
        <taxon>Teleostei</taxon>
        <taxon>Notacanthiformes</taxon>
        <taxon>Halosauridae</taxon>
        <taxon>Aldrovandia</taxon>
    </lineage>
</organism>
<evidence type="ECO:0000256" key="2">
    <source>
        <dbReference type="ARBA" id="ARBA00010665"/>
    </source>
</evidence>